<organism evidence="2 3">
    <name type="scientific">Halpernia frigidisoli</name>
    <dbReference type="NCBI Taxonomy" id="1125876"/>
    <lineage>
        <taxon>Bacteria</taxon>
        <taxon>Pseudomonadati</taxon>
        <taxon>Bacteroidota</taxon>
        <taxon>Flavobacteriia</taxon>
        <taxon>Flavobacteriales</taxon>
        <taxon>Weeksellaceae</taxon>
        <taxon>Chryseobacterium group</taxon>
        <taxon>Halpernia</taxon>
    </lineage>
</organism>
<dbReference type="PROSITE" id="PS51186">
    <property type="entry name" value="GNAT"/>
    <property type="match status" value="1"/>
</dbReference>
<dbReference type="Pfam" id="PF00583">
    <property type="entry name" value="Acetyltransf_1"/>
    <property type="match status" value="1"/>
</dbReference>
<dbReference type="OrthoDB" id="1118862at2"/>
<evidence type="ECO:0000259" key="1">
    <source>
        <dbReference type="PROSITE" id="PS51186"/>
    </source>
</evidence>
<sequence length="358" mass="42130">MIELKTFNKTELESLIKSDDFKNFPFKPITIHRAVSHINNPRAKEDQTLLILAFSENKLAGYIGILPDEIYKNQQLFACGWLSTLWIDPNFRGKKIAQQLLSKACDEYSGHILITEFTPEAENMYKKSGYFDYQDSLKGRSYHLLSNLKNILPHKNKKWQTVYPLLNIFDFSVNSIIKAANNFKENNRLNFKTESHLNKESEDFIKLNSEKNSFNTDLREINWITNYPWILSSKQKDENYHFSDYCENFEYVLLKIYNSGKLESIFIISIRDKNAKLHFVFGKQNGTSSKILLHYLRKNNVSNFISFEKTLNEFLDKNIFFYKKERNRKFLMHKTLKSELGQDFKFQISAGDSDAVFT</sequence>
<dbReference type="EMBL" id="FOQT01000002">
    <property type="protein sequence ID" value="SFI12790.1"/>
    <property type="molecule type" value="Genomic_DNA"/>
</dbReference>
<dbReference type="Proteomes" id="UP000198931">
    <property type="component" value="Unassembled WGS sequence"/>
</dbReference>
<proteinExistence type="predicted"/>
<reference evidence="2 3" key="1">
    <citation type="submission" date="2016-10" db="EMBL/GenBank/DDBJ databases">
        <authorList>
            <person name="de Groot N.N."/>
        </authorList>
    </citation>
    <scope>NUCLEOTIDE SEQUENCE [LARGE SCALE GENOMIC DNA]</scope>
    <source>
        <strain evidence="2 3">DSM 26000</strain>
    </source>
</reference>
<dbReference type="STRING" id="1125876.SAMN05443292_1505"/>
<dbReference type="CDD" id="cd04301">
    <property type="entry name" value="NAT_SF"/>
    <property type="match status" value="1"/>
</dbReference>
<keyword evidence="3" id="KW-1185">Reference proteome</keyword>
<dbReference type="InterPro" id="IPR016181">
    <property type="entry name" value="Acyl_CoA_acyltransferase"/>
</dbReference>
<protein>
    <submittedName>
        <fullName evidence="2">Acetyltransferase (GNAT) domain-containing protein</fullName>
    </submittedName>
</protein>
<dbReference type="GO" id="GO:0016747">
    <property type="term" value="F:acyltransferase activity, transferring groups other than amino-acyl groups"/>
    <property type="evidence" value="ECO:0007669"/>
    <property type="project" value="InterPro"/>
</dbReference>
<feature type="domain" description="N-acetyltransferase" evidence="1">
    <location>
        <begin position="2"/>
        <end position="151"/>
    </location>
</feature>
<gene>
    <name evidence="2" type="ORF">SAMN05443292_1505</name>
</gene>
<evidence type="ECO:0000313" key="3">
    <source>
        <dbReference type="Proteomes" id="UP000198931"/>
    </source>
</evidence>
<evidence type="ECO:0000313" key="2">
    <source>
        <dbReference type="EMBL" id="SFI12790.1"/>
    </source>
</evidence>
<dbReference type="SUPFAM" id="SSF55729">
    <property type="entry name" value="Acyl-CoA N-acyltransferases (Nat)"/>
    <property type="match status" value="1"/>
</dbReference>
<accession>A0A1I3FNN3</accession>
<keyword evidence="2" id="KW-0808">Transferase</keyword>
<dbReference type="AlphaFoldDB" id="A0A1I3FNN3"/>
<dbReference type="RefSeq" id="WP_090079501.1">
    <property type="nucleotide sequence ID" value="NZ_FOQT01000002.1"/>
</dbReference>
<dbReference type="Gene3D" id="3.40.630.30">
    <property type="match status" value="1"/>
</dbReference>
<name>A0A1I3FNN3_9FLAO</name>
<dbReference type="InterPro" id="IPR000182">
    <property type="entry name" value="GNAT_dom"/>
</dbReference>